<dbReference type="EMBL" id="NIRI02000042">
    <property type="protein sequence ID" value="KAG5449780.1"/>
    <property type="molecule type" value="Genomic_DNA"/>
</dbReference>
<accession>A0A419PZV6</accession>
<name>A0A419PZV6_CLOSI</name>
<protein>
    <submittedName>
        <fullName evidence="1">Uncharacterized protein</fullName>
    </submittedName>
</protein>
<reference evidence="1 2" key="1">
    <citation type="journal article" date="2018" name="Biotechnol. Adv.">
        <title>Improved genomic resources and new bioinformatic workflow for the carcinogenic parasite Clonorchis sinensis: Biotechnological implications.</title>
        <authorList>
            <person name="Wang D."/>
            <person name="Korhonen P.K."/>
            <person name="Gasser R.B."/>
            <person name="Young N.D."/>
        </authorList>
    </citation>
    <scope>NUCLEOTIDE SEQUENCE [LARGE SCALE GENOMIC DNA]</scope>
    <source>
        <strain evidence="1">Cs-k2</strain>
    </source>
</reference>
<proteinExistence type="predicted"/>
<evidence type="ECO:0000313" key="2">
    <source>
        <dbReference type="Proteomes" id="UP000286415"/>
    </source>
</evidence>
<organism evidence="1 2">
    <name type="scientific">Clonorchis sinensis</name>
    <name type="common">Chinese liver fluke</name>
    <dbReference type="NCBI Taxonomy" id="79923"/>
    <lineage>
        <taxon>Eukaryota</taxon>
        <taxon>Metazoa</taxon>
        <taxon>Spiralia</taxon>
        <taxon>Lophotrochozoa</taxon>
        <taxon>Platyhelminthes</taxon>
        <taxon>Trematoda</taxon>
        <taxon>Digenea</taxon>
        <taxon>Opisthorchiida</taxon>
        <taxon>Opisthorchiata</taxon>
        <taxon>Opisthorchiidae</taxon>
        <taxon>Clonorchis</taxon>
    </lineage>
</organism>
<dbReference type="OrthoDB" id="6144109at2759"/>
<dbReference type="Proteomes" id="UP000286415">
    <property type="component" value="Unassembled WGS sequence"/>
</dbReference>
<sequence length="173" mass="19326">MGILTKVEHLDHWAEYLKQELSWPPAAAHLEPTLDVEPCAVNVEPPTTSEVCDCICSLKRHRDSSLDDLSPALFKDGGEVPRERLSDPFACTLEKEAVQTNGVVVGCGTHFQNGARNKCIRNIPKLEDGIYSISWEAHEQLINVGENADMQPMSEEAGKYKYRWKKSTSTQLS</sequence>
<gene>
    <name evidence="1" type="ORF">CSKR_100585</name>
</gene>
<evidence type="ECO:0000313" key="1">
    <source>
        <dbReference type="EMBL" id="KAG5449780.1"/>
    </source>
</evidence>
<reference evidence="1 2" key="2">
    <citation type="journal article" date="2021" name="Genomics">
        <title>High-quality reference genome for Clonorchis sinensis.</title>
        <authorList>
            <person name="Young N.D."/>
            <person name="Stroehlein A.J."/>
            <person name="Kinkar L."/>
            <person name="Wang T."/>
            <person name="Sohn W.M."/>
            <person name="Chang B.C.H."/>
            <person name="Kaur P."/>
            <person name="Weisz D."/>
            <person name="Dudchenko O."/>
            <person name="Aiden E.L."/>
            <person name="Korhonen P.K."/>
            <person name="Gasser R.B."/>
        </authorList>
    </citation>
    <scope>NUCLEOTIDE SEQUENCE [LARGE SCALE GENOMIC DNA]</scope>
    <source>
        <strain evidence="1">Cs-k2</strain>
    </source>
</reference>
<keyword evidence="2" id="KW-1185">Reference proteome</keyword>
<comment type="caution">
    <text evidence="1">The sequence shown here is derived from an EMBL/GenBank/DDBJ whole genome shotgun (WGS) entry which is preliminary data.</text>
</comment>
<dbReference type="AlphaFoldDB" id="A0A419PZV6"/>
<dbReference type="InParanoid" id="A0A419PZV6"/>